<proteinExistence type="predicted"/>
<feature type="transmembrane region" description="Helical" evidence="2">
    <location>
        <begin position="1095"/>
        <end position="1114"/>
    </location>
</feature>
<evidence type="ECO:0000256" key="1">
    <source>
        <dbReference type="SAM" id="MobiDB-lite"/>
    </source>
</evidence>
<name>A0ABT7PEE4_9BACT</name>
<feature type="compositionally biased region" description="Low complexity" evidence="1">
    <location>
        <begin position="44"/>
        <end position="54"/>
    </location>
</feature>
<keyword evidence="4" id="KW-1185">Reference proteome</keyword>
<feature type="transmembrane region" description="Helical" evidence="2">
    <location>
        <begin position="2339"/>
        <end position="2360"/>
    </location>
</feature>
<evidence type="ECO:0000313" key="3">
    <source>
        <dbReference type="EMBL" id="MDM4014872.1"/>
    </source>
</evidence>
<sequence length="2369" mass="258460">MFSFHACSRYSPRFILTLFCSFFLVCGFFCVAGGHSAAQDNATEDGTTQGETEQPQASDERIRSGQTTIIVEAGAKAPKVAPLFSAKTAAQVSISSDRIEQTVQVDLTIVQGIPELISLEIKGPGKIADVQSETLKAWSVRTVDGQRYLDLHLSDAPRNVSAAITIRQIDLSLPTEIDITHFAPGDSVGFDSNVTLTSSPDVRTSVSEASGFVPLSGDRKQLGFHTSTGGVLRLVVRRKGIDLPPVELTAASLHGTLDPTGNSMAFRFEATANVREAGAELEFLSGEAAISDLPDSDSFRLRLVSSNDDAAYRLSFAQTGTFDIKIDFVAAIIGPETDQQSIDFRIATGAVVPISIEGLGEALDFLSDGQTVMPTRDGQRWSGYLPASGQVKLRWKSRRKTDEGKLFFATNAKIESQIGAGLLRQRHEIEYQVLQGELPALRLAMNGPGEILDVQGNNLLAWEVTTEADQRTLSITLSRPLQGSHRLVIRSQTSLEAFPVEIQTLRLRPDDAIRHSGFIRLTNLGSVRLEPTDLLGLTQLSPEQYPGEAIDARQTFVYRFPSAEYDLNVSADRIQPEINLSTLTTYEVTESDRVIRADLELDIREAPIRDWEFEIPADYSIVSVTGANVVDYIASSEVNGIRQPLKVLFNQDVGGRQLISLVLEKNEPAAEGPWELTRFEFPDAKSVRGHVGVVASAGIRIAIDQSANLVEKPLSYFPKAVPGLQQAFRIRQPDWSATAGVELLQRNVQSDVFHLYSLNQETIYGSALINYFVTGAPVGEWRITVPAELGNLVVDGQDVRTWRREENTLIVSLHQPVMGAYTLLITFDEKADNKGAFDAAPVTPRDVEGERGFVQVVSPMQVELNTIEASEDLLRLDPLELPGEFRLLSTAPALGTWQYTDRPFDLQLSVKWFQPGTTVPQIVEFSEATSQVSQDGELVTDVLYYVKTRGQRSLKVQLPPDPVRLWQVSVDGQVVTARKTESATLIPLPGGVDPNAPVEVRLRLGKPTVESSAPVLALPSIDAPVLKTQWKITGDEKRVLVPGNGTVRPAAPTTRRSGFSWIAKHGLIGLLSVVILAGVGAVLSRQPGTRRHFGLPITALAIFVSLLMTGIAWANGGSNQPLELSVPVLSAGDAVVLQVSNIPAWQVDVSWLGLLLILLGTALVAGIFSKRIRQGIPPEQASSSDRIDVAKATMVILAPFLIATGILMQGGGATWFFLLLTLAILFLGFVSHAWEASRTTVDWIKRRSQAFSKKSSKPKSDDETGSTASSPATLFLLAFSLSSLSSVAIAQDPPAEDIGSHQTFDVLEQTWQISEQPSRLAGSAKLTLTGEPGDSFVLLLQPAILSDFTSDSLLVTKVNSGKDGLAYVVTIPVSTESDSQAVTDGGAGMDGPPESEITEHTATFRYLVESIRPIEGIPVLTGPAGVHRLSVNYERNDWEIDCPAAVRHAKVESEDSSRANLLLGTKPSIVFIRPQSRDVSAEERAFFVESNDLYLPGPGVVDGRHALQFRTAQGQIGELTISVPSGLTVSDVSGPIRSWRYDAEQGNLNVVIEPPQSSPFVINVQTQRGLDTLPTELKLSPLLVQDANGQVGLMAIGFGAEAQPESIQANQLSTVNLGDFDVNKLTDANPTLHRVYRYGADGGTLSLNVAPVRAEVRVTTKQVLSFGDERITLGASLNVLIARAGLFRLSFPLPDGFEIESLTGPSLHHWSEIDEDGTRVIVMHFNGKTIGPQSFALTLTGATPATDGNWEVPRIVLKESTRQTGELVVRPTTGIRLRTVARENVSETDPRSIGGAGRGALAFRLLQQDWSLQLGIEKLDPWLTGRLLHESVLREGQTRTTLIGQIDVQNASIRALPVRLPGLGDEEMSTLRATGESVVDFVRSADNPDIWEIQFKRRIVGNVSFRLEYERRGDRTDDIETLVPIQFPSVKQLAYYVATRAGGRLELEPQTVPSSWQRVDWNAVPQTLRLAGDRNAPTIAFRVTNSATSASVSVKRHALADSLRLRVAEGTLTTVLSSTGQQLTAVDLTMDVIQRSSLSVEIPGNGTLFNVFVNGESVNSIRLGENTNTWQFYVLPGINDRNANVRFTYSAAGPNVGNLALQTPTLNVPLENIQWSVIAPKGFQLTNHDGDLELVDQQVQDNYDRGSYLSKMSSRRKSQAKEATRLLDRANELLQAGEQTKATWALNSVANQYALDAASNEDARVQLENLQTQQAIVGLNTRRQRLYLDNRHVQSQVENQQLTEAAAINPILQQNQLNFRPQQMSDLLRGNTSEDNAVLNKIAARLVQHQHGTEPAPQAITISLPEEGTVYRFTRSVQVAENAPLTLDLEFVRRSSVRWWQAAALLLLLAVFSVVVWAMISPRPKQVGV</sequence>
<dbReference type="RefSeq" id="WP_289162486.1">
    <property type="nucleotide sequence ID" value="NZ_JASZZN010000003.1"/>
</dbReference>
<feature type="transmembrane region" description="Helical" evidence="2">
    <location>
        <begin position="1149"/>
        <end position="1168"/>
    </location>
</feature>
<dbReference type="Proteomes" id="UP001239462">
    <property type="component" value="Unassembled WGS sequence"/>
</dbReference>
<evidence type="ECO:0000313" key="4">
    <source>
        <dbReference type="Proteomes" id="UP001239462"/>
    </source>
</evidence>
<gene>
    <name evidence="3" type="ORF">QTN89_05475</name>
</gene>
<keyword evidence="2" id="KW-0472">Membrane</keyword>
<protein>
    <submittedName>
        <fullName evidence="3">Uncharacterized protein</fullName>
    </submittedName>
</protein>
<feature type="region of interest" description="Disordered" evidence="1">
    <location>
        <begin position="40"/>
        <end position="62"/>
    </location>
</feature>
<organism evidence="3 4">
    <name type="scientific">Roseiconus lacunae</name>
    <dbReference type="NCBI Taxonomy" id="2605694"/>
    <lineage>
        <taxon>Bacteria</taxon>
        <taxon>Pseudomonadati</taxon>
        <taxon>Planctomycetota</taxon>
        <taxon>Planctomycetia</taxon>
        <taxon>Pirellulales</taxon>
        <taxon>Pirellulaceae</taxon>
        <taxon>Roseiconus</taxon>
    </lineage>
</organism>
<reference evidence="3 4" key="1">
    <citation type="submission" date="2023-06" db="EMBL/GenBank/DDBJ databases">
        <title>Roseiconus lacunae JC819 isolated from Gulf of Mannar region, Tamil Nadu.</title>
        <authorList>
            <person name="Pk S."/>
            <person name="Ch S."/>
            <person name="Ch V.R."/>
        </authorList>
    </citation>
    <scope>NUCLEOTIDE SEQUENCE [LARGE SCALE GENOMIC DNA]</scope>
    <source>
        <strain evidence="3 4">JC819</strain>
    </source>
</reference>
<comment type="caution">
    <text evidence="3">The sequence shown here is derived from an EMBL/GenBank/DDBJ whole genome shotgun (WGS) entry which is preliminary data.</text>
</comment>
<keyword evidence="2" id="KW-1133">Transmembrane helix</keyword>
<accession>A0ABT7PEE4</accession>
<keyword evidence="2" id="KW-0812">Transmembrane</keyword>
<dbReference type="EMBL" id="JASZZN010000003">
    <property type="protein sequence ID" value="MDM4014872.1"/>
    <property type="molecule type" value="Genomic_DNA"/>
</dbReference>
<feature type="transmembrane region" description="Helical" evidence="2">
    <location>
        <begin position="1061"/>
        <end position="1083"/>
    </location>
</feature>
<evidence type="ECO:0000256" key="2">
    <source>
        <dbReference type="SAM" id="Phobius"/>
    </source>
</evidence>
<feature type="transmembrane region" description="Helical" evidence="2">
    <location>
        <begin position="1189"/>
        <end position="1208"/>
    </location>
</feature>